<comment type="caution">
    <text evidence="2">The sequence shown here is derived from an EMBL/GenBank/DDBJ whole genome shotgun (WGS) entry which is preliminary data.</text>
</comment>
<dbReference type="GO" id="GO:0005509">
    <property type="term" value="F:calcium ion binding"/>
    <property type="evidence" value="ECO:0007669"/>
    <property type="project" value="InterPro"/>
</dbReference>
<proteinExistence type="predicted"/>
<accession>A0AAV0TKZ4</accession>
<feature type="domain" description="EF-hand" evidence="1">
    <location>
        <begin position="818"/>
        <end position="846"/>
    </location>
</feature>
<evidence type="ECO:0000313" key="3">
    <source>
        <dbReference type="Proteomes" id="UP001162031"/>
    </source>
</evidence>
<organism evidence="2 3">
    <name type="scientific">Hyaloperonospora brassicae</name>
    <name type="common">Brassica downy mildew</name>
    <name type="synonym">Peronospora brassicae</name>
    <dbReference type="NCBI Taxonomy" id="162125"/>
    <lineage>
        <taxon>Eukaryota</taxon>
        <taxon>Sar</taxon>
        <taxon>Stramenopiles</taxon>
        <taxon>Oomycota</taxon>
        <taxon>Peronosporomycetes</taxon>
        <taxon>Peronosporales</taxon>
        <taxon>Peronosporaceae</taxon>
        <taxon>Hyaloperonospora</taxon>
    </lineage>
</organism>
<gene>
    <name evidence="2" type="ORF">HBR001_LOCUS3159</name>
</gene>
<evidence type="ECO:0000259" key="1">
    <source>
        <dbReference type="PROSITE" id="PS50222"/>
    </source>
</evidence>
<dbReference type="InterPro" id="IPR002048">
    <property type="entry name" value="EF_hand_dom"/>
</dbReference>
<dbReference type="AlphaFoldDB" id="A0AAV0TKZ4"/>
<sequence>MPGMLTVALLSVGVSLSLCVVPALARLTVFPLLLALVHKFAAAYATDSVRIEFCFGSCALRKHRSADSELARGVTISLFFVTVQSEFLKSLAFAKQGLAPDELQRVAIEKIEIHVTTTWKMVVKLEGVSVDGRIVDPNVDGVFELQDAVAMKLTEAANWITLLDVERKKTELRQIAAQVDIHVSKLRVTVTELTPGAAAVDGHDEVNEEKDGMDADEARNGSIFGLLLKPTRVSFALNSCDVLSDVLHENVDEALQLILTSEEIKVEHAMSMKGGSICATVVDGEDGSEETVVEKKVDLLKGKREKSPGEKPLLSFSSLAVKLHVPPMPRVLGIVEDIAPISMMNRGAQVELLSSSTINISITRELVVGVLRDLVVPYNDHQVLVQSVRTLEHDESVRKPMFEEGEIFYVSYFNKEDSNKSLSSQQKAEINEKLRTLEIAMSLNNILKLRSRATGLAKCYRRDQDELTLADVKAIVLENATKTSNIMFRVLQIALRSDSIVIGFVERGHQVSEMAVVGFGANVHTYAIAEGEEKQKLDVDVVVGQTTFLVNVESSAPKTVAPTEKLLFADFGNVATDLNNVKVILAVGALVRFLLYVDRLSTKSAQVLSTARPPPTPATYSEQLPVSVDIAESEMETMTKEVPMSSFSLFGELLLKLDVSMSDCRILLLPTPSYSKSLYTDMDVETWQNDYEVDCHGDIPVTFSICLESSKVKESMEFNAQSFSIGAQYVHNAEEMETILAPTNVTLHYALEQDSVDSLTCHQSIMVHMPDVLVSGSDLSLSLLASCVEALGELLLLLRRVKIGDTLLESELGYLGCALFKEIDQDGDGFLEFQELRAYLRDDLLSDNSVAASGAPSGDGSNALSGFLNLRGSEYNSSEAINKMSETKIACSEQLAEWIQRPVFVERFWELFESEAHLTKRSLCDQDPLDVQKKLVRLLNNYDAANLMWDALVLPVLEDLCTDHAFCEWLLQPFTHCGGLIEYQSAAKVIAKKKRGIFSAAMNEAEHLISKLTQSANPVKKELRLTTDVRMGNLRLVLTDTELPTRFCRGDFVIKDVKLSVRLTGKEIDENGPVDWVGLATSGDSDWMGLFGFKLSSSCYSEAAADMEFIIEQRELVVGLSSSDGENGFSVTMEATK</sequence>
<dbReference type="Proteomes" id="UP001162031">
    <property type="component" value="Unassembled WGS sequence"/>
</dbReference>
<reference evidence="2" key="1">
    <citation type="submission" date="2022-12" db="EMBL/GenBank/DDBJ databases">
        <authorList>
            <person name="Webb A."/>
        </authorList>
    </citation>
    <scope>NUCLEOTIDE SEQUENCE</scope>
    <source>
        <strain evidence="2">Hp1</strain>
    </source>
</reference>
<dbReference type="PROSITE" id="PS50222">
    <property type="entry name" value="EF_HAND_2"/>
    <property type="match status" value="1"/>
</dbReference>
<dbReference type="EMBL" id="CANTFL010000490">
    <property type="protein sequence ID" value="CAI5723612.1"/>
    <property type="molecule type" value="Genomic_DNA"/>
</dbReference>
<evidence type="ECO:0000313" key="2">
    <source>
        <dbReference type="EMBL" id="CAI5723612.1"/>
    </source>
</evidence>
<keyword evidence="3" id="KW-1185">Reference proteome</keyword>
<dbReference type="PROSITE" id="PS00018">
    <property type="entry name" value="EF_HAND_1"/>
    <property type="match status" value="1"/>
</dbReference>
<name>A0AAV0TKZ4_HYABA</name>
<dbReference type="InterPro" id="IPR018247">
    <property type="entry name" value="EF_Hand_1_Ca_BS"/>
</dbReference>
<protein>
    <recommendedName>
        <fullName evidence="1">EF-hand domain-containing protein</fullName>
    </recommendedName>
</protein>